<dbReference type="EMBL" id="CAJRAF010000002">
    <property type="protein sequence ID" value="CAG5008080.1"/>
    <property type="molecule type" value="Genomic_DNA"/>
</dbReference>
<name>A0A916JET7_9BACT</name>
<gene>
    <name evidence="1" type="ORF">DYBT9275_04189</name>
</gene>
<sequence>MVPVETCKFDIMDIQATKIELAKRLLDTNDKSVINAVKSVFQNFDSDQEWGDLPDTVISDVKQSIIQIEAGEGIPHDKAQETCKKWL</sequence>
<proteinExistence type="predicted"/>
<protein>
    <submittedName>
        <fullName evidence="1">Uncharacterized protein</fullName>
    </submittedName>
</protein>
<accession>A0A916JET7</accession>
<organism evidence="1 2">
    <name type="scientific">Dyadobacter helix</name>
    <dbReference type="NCBI Taxonomy" id="2822344"/>
    <lineage>
        <taxon>Bacteria</taxon>
        <taxon>Pseudomonadati</taxon>
        <taxon>Bacteroidota</taxon>
        <taxon>Cytophagia</taxon>
        <taxon>Cytophagales</taxon>
        <taxon>Spirosomataceae</taxon>
        <taxon>Dyadobacter</taxon>
    </lineage>
</organism>
<comment type="caution">
    <text evidence="1">The sequence shown here is derived from an EMBL/GenBank/DDBJ whole genome shotgun (WGS) entry which is preliminary data.</text>
</comment>
<dbReference type="AlphaFoldDB" id="A0A916JET7"/>
<evidence type="ECO:0000313" key="2">
    <source>
        <dbReference type="Proteomes" id="UP000680038"/>
    </source>
</evidence>
<reference evidence="1" key="1">
    <citation type="submission" date="2021-04" db="EMBL/GenBank/DDBJ databases">
        <authorList>
            <person name="Rodrigo-Torres L."/>
            <person name="Arahal R. D."/>
            <person name="Lucena T."/>
        </authorList>
    </citation>
    <scope>NUCLEOTIDE SEQUENCE</scope>
    <source>
        <strain evidence="1">CECT 9275</strain>
    </source>
</reference>
<dbReference type="Proteomes" id="UP000680038">
    <property type="component" value="Unassembled WGS sequence"/>
</dbReference>
<keyword evidence="2" id="KW-1185">Reference proteome</keyword>
<evidence type="ECO:0000313" key="1">
    <source>
        <dbReference type="EMBL" id="CAG5008080.1"/>
    </source>
</evidence>